<accession>B2TRT1</accession>
<dbReference type="SUPFAM" id="SSF52540">
    <property type="entry name" value="P-loop containing nucleoside triphosphate hydrolases"/>
    <property type="match status" value="1"/>
</dbReference>
<gene>
    <name evidence="2" type="ordered locus">CLL_A2277</name>
</gene>
<sequence length="260" mass="29595">MRVISVINLKGGVAKTISSINIAHILSTVHDKRVLIIDNDKQGNTTKFFNMHDSEELSIANIMTDRDINIENVIAPTQYEELDLIPANMNLLKANLDVITDVGRPQQFIFKKALEQIKNQYDYCIIDNPPDINISVINALVASDDILIPIRVDKFSFDGMNELIGQIENAKEMNSKLCLRGCFVTQFAKNKVNIQGEEVLKSKEYPMFKIHIRRTVKIEESTFSNMPIVEYSKKSSAARDYIDLVQEYLDKLNKEKIING</sequence>
<evidence type="ECO:0000259" key="1">
    <source>
        <dbReference type="Pfam" id="PF13614"/>
    </source>
</evidence>
<dbReference type="InterPro" id="IPR050678">
    <property type="entry name" value="DNA_Partitioning_ATPase"/>
</dbReference>
<dbReference type="HOGENOM" id="CLU_037612_1_4_9"/>
<organism evidence="2">
    <name type="scientific">Clostridium botulinum (strain Eklund 17B / Type B)</name>
    <dbReference type="NCBI Taxonomy" id="935198"/>
    <lineage>
        <taxon>Bacteria</taxon>
        <taxon>Bacillati</taxon>
        <taxon>Bacillota</taxon>
        <taxon>Clostridia</taxon>
        <taxon>Eubacteriales</taxon>
        <taxon>Clostridiaceae</taxon>
        <taxon>Clostridium</taxon>
    </lineage>
</organism>
<dbReference type="InterPro" id="IPR025669">
    <property type="entry name" value="AAA_dom"/>
</dbReference>
<feature type="domain" description="AAA" evidence="1">
    <location>
        <begin position="1"/>
        <end position="177"/>
    </location>
</feature>
<dbReference type="PATRIC" id="fig|935198.13.peg.2232"/>
<dbReference type="PANTHER" id="PTHR13696:SF52">
    <property type="entry name" value="PARA FAMILY PROTEIN CT_582"/>
    <property type="match status" value="1"/>
</dbReference>
<dbReference type="InterPro" id="IPR027417">
    <property type="entry name" value="P-loop_NTPase"/>
</dbReference>
<dbReference type="EMBL" id="CP001056">
    <property type="protein sequence ID" value="ACD24220.1"/>
    <property type="molecule type" value="Genomic_DNA"/>
</dbReference>
<accession>U4P9Y5</accession>
<reference evidence="2" key="2">
    <citation type="submission" date="2009-08" db="EMBL/GenBank/DDBJ databases">
        <authorList>
            <person name="Shrivastava S."/>
            <person name="Brinkac L.M."/>
            <person name="Dodson R.J."/>
            <person name="Harkins D.M."/>
            <person name="Durkin A.S."/>
            <person name="Sutton G."/>
        </authorList>
    </citation>
    <scope>NUCLEOTIDE SEQUENCE</scope>
    <source>
        <strain evidence="2">Eklund 17B</strain>
    </source>
</reference>
<protein>
    <submittedName>
        <fullName evidence="2">Soj protein</fullName>
    </submittedName>
</protein>
<dbReference type="AlphaFoldDB" id="B2TRT1"/>
<proteinExistence type="predicted"/>
<evidence type="ECO:0000313" key="2">
    <source>
        <dbReference type="EMBL" id="ACD24220.1"/>
    </source>
</evidence>
<dbReference type="CDD" id="cd02042">
    <property type="entry name" value="ParAB_family"/>
    <property type="match status" value="1"/>
</dbReference>
<dbReference type="KEGG" id="cbk:CLL_A2277"/>
<dbReference type="Pfam" id="PF13614">
    <property type="entry name" value="AAA_31"/>
    <property type="match status" value="1"/>
</dbReference>
<reference evidence="2" key="1">
    <citation type="submission" date="2009-06" db="EMBL/GenBank/DDBJ databases">
        <authorList>
            <consortium name="US DOE Joint Genome Institute (JGI-PGF)"/>
            <person name="Lucas S."/>
            <person name="Copeland A."/>
            <person name="Lapidus A."/>
            <person name="Glavina del Rio T."/>
            <person name="Dalin E."/>
            <person name="Tice H."/>
            <person name="Bruce D."/>
            <person name="Goodwin L."/>
            <person name="Pitluck S."/>
            <person name="Kyrpides N."/>
            <person name="Mavromatis K."/>
            <person name="Ivanova N."/>
            <person name="Saunders E."/>
            <person name="Brettin T."/>
            <person name="Detter J.C."/>
            <person name="Han C."/>
            <person name="Larimer F."/>
            <person name="Land M."/>
            <person name="Hauser L."/>
            <person name="Markowitz V."/>
            <person name="Cheng J.-F."/>
            <person name="Hugenholtz P."/>
            <person name="Woyke T."/>
            <person name="Wu D."/>
            <person name="Gronow S."/>
            <person name="Klenk H.-P."/>
            <person name="Eisen J.A."/>
        </authorList>
    </citation>
    <scope>NUCLEOTIDE SEQUENCE</scope>
    <source>
        <strain evidence="2">Eklund 17B</strain>
    </source>
</reference>
<name>B2TRT1_CLOBB</name>
<dbReference type="Gene3D" id="3.40.50.300">
    <property type="entry name" value="P-loop containing nucleotide triphosphate hydrolases"/>
    <property type="match status" value="1"/>
</dbReference>
<dbReference type="PANTHER" id="PTHR13696">
    <property type="entry name" value="P-LOOP CONTAINING NUCLEOSIDE TRIPHOSPHATE HYDROLASE"/>
    <property type="match status" value="1"/>
</dbReference>